<keyword evidence="6 12" id="KW-0479">Metal-binding</keyword>
<dbReference type="PRINTS" id="PR00463">
    <property type="entry name" value="EP450I"/>
</dbReference>
<dbReference type="PANTHER" id="PTHR24298">
    <property type="entry name" value="FLAVONOID 3'-MONOOXYGENASE-RELATED"/>
    <property type="match status" value="1"/>
</dbReference>
<evidence type="ECO:0008006" key="17">
    <source>
        <dbReference type="Google" id="ProtNLM"/>
    </source>
</evidence>
<dbReference type="Gene3D" id="1.10.630.10">
    <property type="entry name" value="Cytochrome P450"/>
    <property type="match status" value="1"/>
</dbReference>
<keyword evidence="11 14" id="KW-0472">Membrane</keyword>
<evidence type="ECO:0000256" key="11">
    <source>
        <dbReference type="ARBA" id="ARBA00023136"/>
    </source>
</evidence>
<evidence type="ECO:0000256" key="9">
    <source>
        <dbReference type="ARBA" id="ARBA00023004"/>
    </source>
</evidence>
<evidence type="ECO:0000256" key="2">
    <source>
        <dbReference type="ARBA" id="ARBA00004167"/>
    </source>
</evidence>
<comment type="similarity">
    <text evidence="3 13">Belongs to the cytochrome P450 family.</text>
</comment>
<keyword evidence="8 13" id="KW-0560">Oxidoreductase</keyword>
<evidence type="ECO:0000256" key="1">
    <source>
        <dbReference type="ARBA" id="ARBA00001971"/>
    </source>
</evidence>
<feature type="transmembrane region" description="Helical" evidence="14">
    <location>
        <begin position="6"/>
        <end position="26"/>
    </location>
</feature>
<evidence type="ECO:0000256" key="13">
    <source>
        <dbReference type="RuleBase" id="RU000461"/>
    </source>
</evidence>
<dbReference type="Proteomes" id="UP001428341">
    <property type="component" value="Unassembled WGS sequence"/>
</dbReference>
<protein>
    <recommendedName>
        <fullName evidence="17">Cytochrome P450</fullName>
    </recommendedName>
</protein>
<evidence type="ECO:0000256" key="12">
    <source>
        <dbReference type="PIRSR" id="PIRSR602401-1"/>
    </source>
</evidence>
<dbReference type="PROSITE" id="PS00086">
    <property type="entry name" value="CYTOCHROME_P450"/>
    <property type="match status" value="1"/>
</dbReference>
<dbReference type="PANTHER" id="PTHR24298:SF800">
    <property type="entry name" value="CYTOCHROME P450 89A2-RELATED"/>
    <property type="match status" value="1"/>
</dbReference>
<accession>A0AAP0QFA9</accession>
<dbReference type="InterPro" id="IPR001128">
    <property type="entry name" value="Cyt_P450"/>
</dbReference>
<dbReference type="InterPro" id="IPR051103">
    <property type="entry name" value="Plant_metabolite_P450s"/>
</dbReference>
<evidence type="ECO:0000256" key="10">
    <source>
        <dbReference type="ARBA" id="ARBA00023033"/>
    </source>
</evidence>
<evidence type="ECO:0000256" key="5">
    <source>
        <dbReference type="ARBA" id="ARBA00022692"/>
    </source>
</evidence>
<proteinExistence type="inferred from homology"/>
<comment type="caution">
    <text evidence="15">The sequence shown here is derived from an EMBL/GenBank/DDBJ whole genome shotgun (WGS) entry which is preliminary data.</text>
</comment>
<reference evidence="15 16" key="1">
    <citation type="submission" date="2024-05" db="EMBL/GenBank/DDBJ databases">
        <title>Haplotype-resolved chromosome-level genome assembly of Huyou (Citrus changshanensis).</title>
        <authorList>
            <person name="Miao C."/>
            <person name="Chen W."/>
            <person name="Wu Y."/>
            <person name="Wang L."/>
            <person name="Zhao S."/>
            <person name="Grierson D."/>
            <person name="Xu C."/>
            <person name="Chen K."/>
        </authorList>
    </citation>
    <scope>NUCLEOTIDE SEQUENCE [LARGE SCALE GENOMIC DNA]</scope>
    <source>
        <strain evidence="15">01-14</strain>
        <tissue evidence="15">Leaf</tissue>
    </source>
</reference>
<name>A0AAP0QFA9_9ROSI</name>
<evidence type="ECO:0000313" key="15">
    <source>
        <dbReference type="EMBL" id="KAK9188210.1"/>
    </source>
</evidence>
<organism evidence="15 16">
    <name type="scientific">Citrus x changshan-huyou</name>
    <dbReference type="NCBI Taxonomy" id="2935761"/>
    <lineage>
        <taxon>Eukaryota</taxon>
        <taxon>Viridiplantae</taxon>
        <taxon>Streptophyta</taxon>
        <taxon>Embryophyta</taxon>
        <taxon>Tracheophyta</taxon>
        <taxon>Spermatophyta</taxon>
        <taxon>Magnoliopsida</taxon>
        <taxon>eudicotyledons</taxon>
        <taxon>Gunneridae</taxon>
        <taxon>Pentapetalae</taxon>
        <taxon>rosids</taxon>
        <taxon>malvids</taxon>
        <taxon>Sapindales</taxon>
        <taxon>Rutaceae</taxon>
        <taxon>Aurantioideae</taxon>
        <taxon>Citrus</taxon>
    </lineage>
</organism>
<evidence type="ECO:0000256" key="4">
    <source>
        <dbReference type="ARBA" id="ARBA00022617"/>
    </source>
</evidence>
<evidence type="ECO:0000256" key="8">
    <source>
        <dbReference type="ARBA" id="ARBA00023002"/>
    </source>
</evidence>
<keyword evidence="4 12" id="KW-0349">Heme</keyword>
<dbReference type="GO" id="GO:0005506">
    <property type="term" value="F:iron ion binding"/>
    <property type="evidence" value="ECO:0007669"/>
    <property type="project" value="InterPro"/>
</dbReference>
<keyword evidence="9 12" id="KW-0408">Iron</keyword>
<dbReference type="PRINTS" id="PR00385">
    <property type="entry name" value="P450"/>
</dbReference>
<dbReference type="SUPFAM" id="SSF48264">
    <property type="entry name" value="Cytochrome P450"/>
    <property type="match status" value="1"/>
</dbReference>
<keyword evidence="7 14" id="KW-1133">Transmembrane helix</keyword>
<dbReference type="CDD" id="cd11075">
    <property type="entry name" value="CYP77_89"/>
    <property type="match status" value="1"/>
</dbReference>
<dbReference type="GO" id="GO:0016020">
    <property type="term" value="C:membrane"/>
    <property type="evidence" value="ECO:0007669"/>
    <property type="project" value="UniProtKB-SubCell"/>
</dbReference>
<dbReference type="GO" id="GO:0016709">
    <property type="term" value="F:oxidoreductase activity, acting on paired donors, with incorporation or reduction of molecular oxygen, NAD(P)H as one donor, and incorporation of one atom of oxygen"/>
    <property type="evidence" value="ECO:0007669"/>
    <property type="project" value="TreeGrafter"/>
</dbReference>
<evidence type="ECO:0000256" key="3">
    <source>
        <dbReference type="ARBA" id="ARBA00010617"/>
    </source>
</evidence>
<dbReference type="AlphaFoldDB" id="A0AAP0QFA9"/>
<gene>
    <name evidence="15" type="ORF">WN944_019610</name>
</gene>
<evidence type="ECO:0000256" key="14">
    <source>
        <dbReference type="SAM" id="Phobius"/>
    </source>
</evidence>
<evidence type="ECO:0000256" key="7">
    <source>
        <dbReference type="ARBA" id="ARBA00022989"/>
    </source>
</evidence>
<comment type="subcellular location">
    <subcellularLocation>
        <location evidence="2">Membrane</location>
        <topology evidence="2">Single-pass membrane protein</topology>
    </subcellularLocation>
</comment>
<dbReference type="GO" id="GO:0020037">
    <property type="term" value="F:heme binding"/>
    <property type="evidence" value="ECO:0007669"/>
    <property type="project" value="InterPro"/>
</dbReference>
<dbReference type="InterPro" id="IPR017972">
    <property type="entry name" value="Cyt_P450_CS"/>
</dbReference>
<sequence length="535" mass="61558">METWFIILISIFVAALLKAFIINLLFTSKNNKLPPGPFTFPVIGTLPWLVKSPLEVEQILRKLHAKFGPIVTSPSGHCPAIFIADRSLAHKALVQNGAVFADRPPALPVLKTITKDQRNISTGFYGPTWRLFRRNLTSEILHPSRGGTYKRARKWVLEVLLDRLKSESTSGGGDDHPIPVSVNDHLQYAMFCLLVLMCFGDKLDHDQIKLIENVQRRRLQAFARFRLLDFCPTLTKIFLCKKWEELFRSLKDQENTLFPLIRARKKAREEWLSKKANHQQHAAEEEYVLSYVDTLFDLRLPDHENRKLNEDEIYTLCSEFLTAGTDTTSAALQWIMANMVKYPRVQEKLYMEIKGVVGNGEEEDEVKEEKLQNIPYLKAVVLEGLRRHPPGHFLLPHAVTEDFILDGYLIPKNATINFMVAEMGLDPKVWEDPMAFQPERFLSDENGRVEDFDITGSKEIKMMPFGAGRRICPGLGFSMLHLEYFVANLVWRFEWKAVDGDEIDFSEKQELSTMMKNPLRARISPRIRCKKVDVL</sequence>
<dbReference type="InterPro" id="IPR036396">
    <property type="entry name" value="Cyt_P450_sf"/>
</dbReference>
<evidence type="ECO:0000256" key="6">
    <source>
        <dbReference type="ARBA" id="ARBA00022723"/>
    </source>
</evidence>
<evidence type="ECO:0000313" key="16">
    <source>
        <dbReference type="Proteomes" id="UP001428341"/>
    </source>
</evidence>
<dbReference type="InterPro" id="IPR002401">
    <property type="entry name" value="Cyt_P450_E_grp-I"/>
</dbReference>
<feature type="binding site" description="axial binding residue" evidence="12">
    <location>
        <position position="472"/>
    </location>
    <ligand>
        <name>heme</name>
        <dbReference type="ChEBI" id="CHEBI:30413"/>
    </ligand>
    <ligandPart>
        <name>Fe</name>
        <dbReference type="ChEBI" id="CHEBI:18248"/>
    </ligandPart>
</feature>
<keyword evidence="16" id="KW-1185">Reference proteome</keyword>
<comment type="cofactor">
    <cofactor evidence="1 12">
        <name>heme</name>
        <dbReference type="ChEBI" id="CHEBI:30413"/>
    </cofactor>
</comment>
<dbReference type="Pfam" id="PF00067">
    <property type="entry name" value="p450"/>
    <property type="match status" value="1"/>
</dbReference>
<keyword evidence="5 14" id="KW-0812">Transmembrane</keyword>
<dbReference type="FunFam" id="1.10.630.10:FF:000012">
    <property type="entry name" value="Cytochrome P450 family protein"/>
    <property type="match status" value="1"/>
</dbReference>
<keyword evidence="10 13" id="KW-0503">Monooxygenase</keyword>
<dbReference type="EMBL" id="JBCGBO010000007">
    <property type="protein sequence ID" value="KAK9188210.1"/>
    <property type="molecule type" value="Genomic_DNA"/>
</dbReference>